<keyword evidence="3" id="KW-1185">Reference proteome</keyword>
<reference evidence="2" key="1">
    <citation type="submission" date="2016-10" db="EMBL/GenBank/DDBJ databases">
        <authorList>
            <person name="Benchimol M."/>
            <person name="Almeida L.G."/>
            <person name="Vasconcelos A.T."/>
            <person name="Perreira-Neves A."/>
            <person name="Rosa I.A."/>
            <person name="Tasca T."/>
            <person name="Bogo M.R."/>
            <person name="de Souza W."/>
        </authorList>
    </citation>
    <scope>NUCLEOTIDE SEQUENCE [LARGE SCALE GENOMIC DNA]</scope>
    <source>
        <strain evidence="2">K</strain>
    </source>
</reference>
<evidence type="ECO:0000313" key="2">
    <source>
        <dbReference type="EMBL" id="OHT15654.1"/>
    </source>
</evidence>
<dbReference type="EMBL" id="MLAK01000204">
    <property type="protein sequence ID" value="OHT15654.1"/>
    <property type="molecule type" value="Genomic_DNA"/>
</dbReference>
<comment type="caution">
    <text evidence="2">The sequence shown here is derived from an EMBL/GenBank/DDBJ whole genome shotgun (WGS) entry which is preliminary data.</text>
</comment>
<evidence type="ECO:0008006" key="4">
    <source>
        <dbReference type="Google" id="ProtNLM"/>
    </source>
</evidence>
<sequence>MTQREAELSAQIEILDSEINEITAARNEELQRARVRIEETSAAFTARKKEQKAQIERYNEEIEKRESQYSEQLKAIEHQKELERVQFETQIQSTNEKLQQVQILYNKMEKRNAQEINTLKQDIERLKESLEGAKQRELEQIEDARTQIIKTQEALNDNLAIEEEIASVKKEIEQIKKDNIEMRKERQRLDTMIYNSRMSQHKSTFK</sequence>
<dbReference type="RefSeq" id="XP_068368790.1">
    <property type="nucleotide sequence ID" value="XM_068514293.1"/>
</dbReference>
<evidence type="ECO:0000313" key="3">
    <source>
        <dbReference type="Proteomes" id="UP000179807"/>
    </source>
</evidence>
<accession>A0A1J4L112</accession>
<name>A0A1J4L112_9EUKA</name>
<dbReference type="VEuPathDB" id="TrichDB:TRFO_42414"/>
<keyword evidence="1" id="KW-0175">Coiled coil</keyword>
<gene>
    <name evidence="2" type="ORF">TRFO_42414</name>
</gene>
<protein>
    <recommendedName>
        <fullName evidence="4">Kinetoplast-associated protein</fullName>
    </recommendedName>
</protein>
<dbReference type="AlphaFoldDB" id="A0A1J4L112"/>
<feature type="coiled-coil region" evidence="1">
    <location>
        <begin position="41"/>
        <end position="192"/>
    </location>
</feature>
<dbReference type="GeneID" id="94848997"/>
<dbReference type="Proteomes" id="UP000179807">
    <property type="component" value="Unassembled WGS sequence"/>
</dbReference>
<dbReference type="OrthoDB" id="9539572at2759"/>
<evidence type="ECO:0000256" key="1">
    <source>
        <dbReference type="SAM" id="Coils"/>
    </source>
</evidence>
<organism evidence="2 3">
    <name type="scientific">Tritrichomonas foetus</name>
    <dbReference type="NCBI Taxonomy" id="1144522"/>
    <lineage>
        <taxon>Eukaryota</taxon>
        <taxon>Metamonada</taxon>
        <taxon>Parabasalia</taxon>
        <taxon>Tritrichomonadida</taxon>
        <taxon>Tritrichomonadidae</taxon>
        <taxon>Tritrichomonas</taxon>
    </lineage>
</organism>
<proteinExistence type="predicted"/>